<dbReference type="SUPFAM" id="SSF50621">
    <property type="entry name" value="Alanine racemase C-terminal domain-like"/>
    <property type="match status" value="1"/>
</dbReference>
<proteinExistence type="inferred from homology"/>
<dbReference type="InterPro" id="IPR000183">
    <property type="entry name" value="Orn/DAP/Arg_de-COase"/>
</dbReference>
<dbReference type="PANTHER" id="PTHR43727">
    <property type="entry name" value="DIAMINOPIMELATE DECARBOXYLASE"/>
    <property type="match status" value="1"/>
</dbReference>
<dbReference type="SUPFAM" id="SSF51419">
    <property type="entry name" value="PLP-binding barrel"/>
    <property type="match status" value="1"/>
</dbReference>
<dbReference type="PANTHER" id="PTHR43727:SF2">
    <property type="entry name" value="GROUP IV DECARBOXYLASE"/>
    <property type="match status" value="1"/>
</dbReference>
<dbReference type="Proteomes" id="UP000188276">
    <property type="component" value="Unassembled WGS sequence"/>
</dbReference>
<dbReference type="InterPro" id="IPR022644">
    <property type="entry name" value="De-COase2_N"/>
</dbReference>
<dbReference type="GO" id="GO:0009089">
    <property type="term" value="P:lysine biosynthetic process via diaminopimelate"/>
    <property type="evidence" value="ECO:0007669"/>
    <property type="project" value="TreeGrafter"/>
</dbReference>
<dbReference type="EC" id="4.1.1.95" evidence="8"/>
<dbReference type="PRINTS" id="PR01179">
    <property type="entry name" value="ODADCRBXLASE"/>
</dbReference>
<evidence type="ECO:0000256" key="4">
    <source>
        <dbReference type="PIRSR" id="PIRSR600183-50"/>
    </source>
</evidence>
<evidence type="ECO:0000259" key="6">
    <source>
        <dbReference type="Pfam" id="PF00278"/>
    </source>
</evidence>
<evidence type="ECO:0000313" key="9">
    <source>
        <dbReference type="Proteomes" id="UP000188276"/>
    </source>
</evidence>
<evidence type="ECO:0000313" key="8">
    <source>
        <dbReference type="EMBL" id="SJN54618.1"/>
    </source>
</evidence>
<keyword evidence="3 4" id="KW-0663">Pyridoxal phosphate</keyword>
<evidence type="ECO:0000256" key="2">
    <source>
        <dbReference type="ARBA" id="ARBA00011738"/>
    </source>
</evidence>
<keyword evidence="8" id="KW-0456">Lyase</keyword>
<dbReference type="Gene3D" id="2.40.37.10">
    <property type="entry name" value="Lyase, Ornithine Decarboxylase, Chain A, domain 1"/>
    <property type="match status" value="1"/>
</dbReference>
<reference evidence="9" key="1">
    <citation type="submission" date="2017-02" db="EMBL/GenBank/DDBJ databases">
        <authorList>
            <person name="Rodrigo-Torres L."/>
            <person name="Arahal R.D."/>
            <person name="Lucena T."/>
        </authorList>
    </citation>
    <scope>NUCLEOTIDE SEQUENCE [LARGE SCALE GENOMIC DNA]</scope>
    <source>
        <strain evidence="9">CECT 7878</strain>
    </source>
</reference>
<gene>
    <name evidence="8" type="primary">btrK</name>
    <name evidence="8" type="ORF">VR7878_00851</name>
</gene>
<evidence type="ECO:0000256" key="3">
    <source>
        <dbReference type="ARBA" id="ARBA00022898"/>
    </source>
</evidence>
<dbReference type="Pfam" id="PF00278">
    <property type="entry name" value="Orn_DAP_Arg_deC"/>
    <property type="match status" value="1"/>
</dbReference>
<feature type="modified residue" description="N6-(pyridoxal phosphate)lysine" evidence="4">
    <location>
        <position position="75"/>
    </location>
</feature>
<comment type="similarity">
    <text evidence="5">Belongs to the Orn/Lys/Arg decarboxylase class-II family.</text>
</comment>
<dbReference type="InterPro" id="IPR022643">
    <property type="entry name" value="De-COase2_C"/>
</dbReference>
<dbReference type="RefSeq" id="WP_205409418.1">
    <property type="nucleotide sequence ID" value="NZ_FULE01000014.1"/>
</dbReference>
<evidence type="ECO:0000256" key="1">
    <source>
        <dbReference type="ARBA" id="ARBA00001933"/>
    </source>
</evidence>
<evidence type="ECO:0000256" key="5">
    <source>
        <dbReference type="RuleBase" id="RU003737"/>
    </source>
</evidence>
<comment type="cofactor">
    <cofactor evidence="1 4">
        <name>pyridoxal 5'-phosphate</name>
        <dbReference type="ChEBI" id="CHEBI:597326"/>
    </cofactor>
</comment>
<accession>A0A1R4LDI2</accession>
<dbReference type="STRING" id="1123498.VR7878_00851"/>
<dbReference type="AlphaFoldDB" id="A0A1R4LDI2"/>
<dbReference type="GO" id="GO:0008836">
    <property type="term" value="F:diaminopimelate decarboxylase activity"/>
    <property type="evidence" value="ECO:0007669"/>
    <property type="project" value="TreeGrafter"/>
</dbReference>
<name>A0A1R4LDI2_VIBR1</name>
<dbReference type="Pfam" id="PF02784">
    <property type="entry name" value="Orn_Arg_deC_N"/>
    <property type="match status" value="1"/>
</dbReference>
<dbReference type="InterPro" id="IPR022657">
    <property type="entry name" value="De-COase2_CS"/>
</dbReference>
<dbReference type="InterPro" id="IPR009006">
    <property type="entry name" value="Ala_racemase/Decarboxylase_C"/>
</dbReference>
<comment type="subunit">
    <text evidence="2">Homodimer.</text>
</comment>
<dbReference type="CDD" id="cd06839">
    <property type="entry name" value="PLPDE_III_Btrk_like"/>
    <property type="match status" value="1"/>
</dbReference>
<keyword evidence="9" id="KW-1185">Reference proteome</keyword>
<organism evidence="8 9">
    <name type="scientific">Vibrio ruber (strain DSM 16370 / JCM 11486 / BCRC 17186 / CECT 7878 / LMG 23124 / VR1)</name>
    <dbReference type="NCBI Taxonomy" id="1123498"/>
    <lineage>
        <taxon>Bacteria</taxon>
        <taxon>Pseudomonadati</taxon>
        <taxon>Pseudomonadota</taxon>
        <taxon>Gammaproteobacteria</taxon>
        <taxon>Vibrionales</taxon>
        <taxon>Vibrionaceae</taxon>
        <taxon>Vibrio</taxon>
    </lineage>
</organism>
<evidence type="ECO:0000259" key="7">
    <source>
        <dbReference type="Pfam" id="PF02784"/>
    </source>
</evidence>
<feature type="active site" description="Proton donor" evidence="4">
    <location>
        <position position="369"/>
    </location>
</feature>
<dbReference type="EMBL" id="FULE01000014">
    <property type="protein sequence ID" value="SJN54618.1"/>
    <property type="molecule type" value="Genomic_DNA"/>
</dbReference>
<dbReference type="PROSITE" id="PS00879">
    <property type="entry name" value="ODR_DC_2_2"/>
    <property type="match status" value="1"/>
</dbReference>
<dbReference type="InterPro" id="IPR017530">
    <property type="entry name" value="DCO2ase_PEP1"/>
</dbReference>
<dbReference type="NCBIfam" id="TIGR03099">
    <property type="entry name" value="dCO2ase_PEP1"/>
    <property type="match status" value="1"/>
</dbReference>
<protein>
    <submittedName>
        <fullName evidence="8">L-glutamyl-[BtrI acyl-carrier protein] decarboxylase</fullName>
        <ecNumber evidence="8">4.1.1.95</ecNumber>
    </submittedName>
</protein>
<feature type="domain" description="Orn/DAP/Arg decarboxylase 2 N-terminal" evidence="7">
    <location>
        <begin position="51"/>
        <end position="301"/>
    </location>
</feature>
<dbReference type="Gene3D" id="3.20.20.10">
    <property type="entry name" value="Alanine racemase"/>
    <property type="match status" value="1"/>
</dbReference>
<sequence length="418" mass="45526">MKTLSQEVSTLSMQLAETFSIVDNCLEIGGISLERLAEQVGQKPFFVYSRRHIDERVNLLREHIPPQVSIHYAVKANPFVPLVHYMASKVEGVDIASASELLIALNAGVDPQDISFAGPGKNDADLKQAIAARILINVESENELHRIHAIAQTLNERARIALRVNPDYRLNSSGMRMGGGPLQFGMDVQYVKAVLGVVRDYPEYLQFEGFQIFPGSQNLNADHIIEAQHKALDLVITLARESGVMVQRFNLGGGFGVPYFEGDQELDLPKIGLSMQQLVDKAEAAMPGVEIILELGRYLVAPAGIYVTKVVERKVSHDVVYLVTEGGMNHHLAASGHLGQLIRRNYPIVIGNRVAGETVEKVNVVGPLCTPLDVLLNQGTLTVAHPGDLVAIFQSGAYGLSASPVGFLSQTQAVEILI</sequence>
<dbReference type="InterPro" id="IPR029066">
    <property type="entry name" value="PLP-binding_barrel"/>
</dbReference>
<feature type="domain" description="Orn/DAP/Arg decarboxylase 2 C-terminal" evidence="6">
    <location>
        <begin position="46"/>
        <end position="396"/>
    </location>
</feature>